<dbReference type="AlphaFoldDB" id="A0A1T5NHF0"/>
<evidence type="ECO:0000313" key="2">
    <source>
        <dbReference type="Proteomes" id="UP000190166"/>
    </source>
</evidence>
<dbReference type="PROSITE" id="PS51257">
    <property type="entry name" value="PROKAR_LIPOPROTEIN"/>
    <property type="match status" value="1"/>
</dbReference>
<accession>A0A1T5NHF0</accession>
<dbReference type="STRING" id="393003.SAMN05660461_1621"/>
<keyword evidence="2" id="KW-1185">Reference proteome</keyword>
<evidence type="ECO:0000313" key="1">
    <source>
        <dbReference type="EMBL" id="SKC99844.1"/>
    </source>
</evidence>
<name>A0A1T5NHF0_9BACT</name>
<evidence type="ECO:0008006" key="3">
    <source>
        <dbReference type="Google" id="ProtNLM"/>
    </source>
</evidence>
<dbReference type="Proteomes" id="UP000190166">
    <property type="component" value="Unassembled WGS sequence"/>
</dbReference>
<dbReference type="RefSeq" id="WP_079468873.1">
    <property type="nucleotide sequence ID" value="NZ_FUZZ01000001.1"/>
</dbReference>
<gene>
    <name evidence="1" type="ORF">SAMN05660461_1621</name>
</gene>
<sequence length="306" mass="33418">MSKTTPLVWLAGAMLFVSCNKNLSQPANTEPEASAGTVFPVTFNVDDFSQELDSFARIAGDATTAKDSLDGHVKYLYYKVYGTGAQAAIKHEIVQEVGSPSFGVIRDTLPPGNYRFTLLATGDKYRPNITNAGFKYPGSDAFSKHFEMVVNGPANAKVSLDRIVARLQFIIQDPLPADAAWMDIQFSGIPRIFNFPTGEVSNPANGTAYSNYLGYTFQIPAYNQGKPGFKTQAYFPLQGSYTVPSITVVCRSTLGNLLANKVINNVKFETNKRTVLKGNLFAPTSSGIEVDLNDTNWKPDSIAVFY</sequence>
<protein>
    <recommendedName>
        <fullName evidence="3">Fimbrillin-A associated anchor protein Mfa1 and Mfa2</fullName>
    </recommendedName>
</protein>
<proteinExistence type="predicted"/>
<dbReference type="EMBL" id="FUZZ01000001">
    <property type="protein sequence ID" value="SKC99844.1"/>
    <property type="molecule type" value="Genomic_DNA"/>
</dbReference>
<organism evidence="1 2">
    <name type="scientific">Chitinophaga ginsengisegetis</name>
    <dbReference type="NCBI Taxonomy" id="393003"/>
    <lineage>
        <taxon>Bacteria</taxon>
        <taxon>Pseudomonadati</taxon>
        <taxon>Bacteroidota</taxon>
        <taxon>Chitinophagia</taxon>
        <taxon>Chitinophagales</taxon>
        <taxon>Chitinophagaceae</taxon>
        <taxon>Chitinophaga</taxon>
    </lineage>
</organism>
<reference evidence="2" key="1">
    <citation type="submission" date="2017-02" db="EMBL/GenBank/DDBJ databases">
        <authorList>
            <person name="Varghese N."/>
            <person name="Submissions S."/>
        </authorList>
    </citation>
    <scope>NUCLEOTIDE SEQUENCE [LARGE SCALE GENOMIC DNA]</scope>
    <source>
        <strain evidence="2">DSM 18108</strain>
    </source>
</reference>